<dbReference type="Gene3D" id="3.80.10.10">
    <property type="entry name" value="Ribonuclease Inhibitor"/>
    <property type="match status" value="3"/>
</dbReference>
<protein>
    <recommendedName>
        <fullName evidence="4">Adenylate cyclase</fullName>
        <ecNumber evidence="3">4.6.1.1</ecNumber>
    </recommendedName>
    <alternativeName>
        <fullName evidence="11">ATP pyrophosphate-lyase</fullName>
    </alternativeName>
    <alternativeName>
        <fullName evidence="12">Adenylyl cyclase</fullName>
    </alternativeName>
</protein>
<dbReference type="SMART" id="SM00332">
    <property type="entry name" value="PP2Cc"/>
    <property type="match status" value="1"/>
</dbReference>
<dbReference type="Pfam" id="PF00211">
    <property type="entry name" value="Guanylate_cyc"/>
    <property type="match status" value="1"/>
</dbReference>
<feature type="domain" description="PPM-type phosphatase" evidence="16">
    <location>
        <begin position="806"/>
        <end position="1062"/>
    </location>
</feature>
<dbReference type="GO" id="GO:0046872">
    <property type="term" value="F:metal ion binding"/>
    <property type="evidence" value="ECO:0007669"/>
    <property type="project" value="UniProtKB-KW"/>
</dbReference>
<evidence type="ECO:0000313" key="18">
    <source>
        <dbReference type="Proteomes" id="UP000799118"/>
    </source>
</evidence>
<dbReference type="SMART" id="SM00369">
    <property type="entry name" value="LRR_TYP"/>
    <property type="match status" value="9"/>
</dbReference>
<dbReference type="EC" id="4.6.1.1" evidence="3"/>
<evidence type="ECO:0000256" key="12">
    <source>
        <dbReference type="ARBA" id="ARBA00032637"/>
    </source>
</evidence>
<dbReference type="InterPro" id="IPR001054">
    <property type="entry name" value="A/G_cyclase"/>
</dbReference>
<dbReference type="InterPro" id="IPR025875">
    <property type="entry name" value="Leu-rich_rpt_4"/>
</dbReference>
<evidence type="ECO:0000256" key="9">
    <source>
        <dbReference type="ARBA" id="ARBA00022998"/>
    </source>
</evidence>
<dbReference type="InterPro" id="IPR001611">
    <property type="entry name" value="Leu-rich_rpt"/>
</dbReference>
<evidence type="ECO:0000259" key="15">
    <source>
        <dbReference type="PROSITE" id="PS50200"/>
    </source>
</evidence>
<dbReference type="SUPFAM" id="SSF55073">
    <property type="entry name" value="Nucleotide cyclase"/>
    <property type="match status" value="1"/>
</dbReference>
<evidence type="ECO:0000313" key="17">
    <source>
        <dbReference type="EMBL" id="KAE9400390.1"/>
    </source>
</evidence>
<evidence type="ECO:0000256" key="10">
    <source>
        <dbReference type="ARBA" id="ARBA00023239"/>
    </source>
</evidence>
<dbReference type="InterPro" id="IPR001932">
    <property type="entry name" value="PPM-type_phosphatase-like_dom"/>
</dbReference>
<dbReference type="InterPro" id="IPR000159">
    <property type="entry name" value="RA_dom"/>
</dbReference>
<dbReference type="PROSITE" id="PS51450">
    <property type="entry name" value="LRR"/>
    <property type="match status" value="5"/>
</dbReference>
<dbReference type="PROSITE" id="PS50200">
    <property type="entry name" value="RA"/>
    <property type="match status" value="1"/>
</dbReference>
<dbReference type="CDD" id="cd00143">
    <property type="entry name" value="PP2Cc"/>
    <property type="match status" value="1"/>
</dbReference>
<feature type="domain" description="Ras-associating" evidence="15">
    <location>
        <begin position="22"/>
        <end position="121"/>
    </location>
</feature>
<gene>
    <name evidence="17" type="ORF">BT96DRAFT_819345</name>
</gene>
<sequence>MKQLPSLPLHSPYPQSSKDPSSRFSIRVYRADNTYHVVSCGFNVTVATLTPRLNEKLLLGEEREGHNLYLKERGRERILGNTERPADIVRRRLEQAGYDVADGFDLLAGDGLSFLLKFVYKSQVFGPTEQNLNIEDYERVDLSGRSLRTIPVALHQHADQIVSLYLSRNPMLDLPLDFIQSCISLTELRLSQMGHKRVPVNVSAALSLTRLDISSNRIGDLDDAYLERIPGLQTLYAQNNRMERLPWHFPRLRALTRLNISNNKFRVLPAVVCQLENLRDLDISFNSISDLPEELGLLRNLEHLIIVGNQISKIPLEATGLVSLRRLDCRRNLIADLTVISTLPKLEKLSADHNTLHGLDLCLGPLLTTIDASFNEITQIELVPGPVGRPPSSLISLDVSHAKLSSLDSLALNELVSLRNLNLSYNQFKFLPSSLGNLDYLETLLCSDNVLEELPASIGKLKRLEVLDVHNNNLTELSGELWNCPSLIKLNATSNLIEKWAFPLVLPQSHPIGGVGLEEDDLHMHPFPERKVSTVSLTDASSSLSSSIRLPSLAYALERLYLGENQLTSETLESFLPLFQELKVLNLSFNSIQDLPPTFFKSLSPSQKSNLEELYLSGNGLTTLPTEDLVKMTKLGTLYLNGNRLQSLPQELGKVKSLTVLDVGSNSLKYNIYNWEFDWNWNFNKNLKYLNLSGNKRLQIKSDHTKLPGGSRQSRIPPAATSASLIRQQSLGGFTDLTQLRVLGLMDVTITTTGMSIGIPDESEDRRVRTSESTVCGMAYGIADTLGRNDHLNMVDLVHEFSSSQDHRKNEAIFAIFGRSQPPKATPGVSGNRIAKFLRDKFVEVFCTQLAGLKEARAEGVPDALRRSFLKVNQNLHNMLFTNRKYSASNGGSAFLGPDMHDAVVSRGGASGVVLYFRGKTMYVANAGNALAVVSRGGYAELVSRKHDPYDRLETSRIRAAEGWITPAGLVNDEIDISRSFGFFHLLPIVNARPDITTWELSELDEFVIVANRGLWDFVSYKTAVDIARRERGDPMLAAQKLRDFAMSYGADGSTMIMVISVADLFRTDEPRSREGSIVDPQLFKAVAPRPKVAITDRGLRRLQDEVPAPTGYLALVFTDIRNSTHLWDVNRGMNTAWRLHNTLLRRKLRFCGGYEVKTEGDAFMCAFPTTMAAVWWCLAVQMELLDEDWPLEILECEDGKLICDLDNRPIARGLSVRMGIHCGAPLCEVDPVNHRMDYFGPMVNRSARINSSAAGGQIMCSEEVIREIRAKLYNGPTTLQSEFQPAEAVDNVRRLGVTIFEVGAVKLKGLELPEQLSLIYPGHLAARHDLRETVADPDASGSRVQFSVSQIRQLGLVCLRLESLATSRIFREMAERKSSIQTVSDNDNDEEEAPLYIYGDPNLLLPALDEKMSSDRDMTLVLDALSGRIENAVAKIRERAELCSAKNSLMSALSEEQFDERTLQSILSIIQGL</sequence>
<keyword evidence="8" id="KW-0460">Magnesium</keyword>
<dbReference type="PROSITE" id="PS50125">
    <property type="entry name" value="GUANYLATE_CYCLASE_2"/>
    <property type="match status" value="1"/>
</dbReference>
<dbReference type="PROSITE" id="PS51746">
    <property type="entry name" value="PPM_2"/>
    <property type="match status" value="1"/>
</dbReference>
<organism evidence="17 18">
    <name type="scientific">Gymnopus androsaceus JB14</name>
    <dbReference type="NCBI Taxonomy" id="1447944"/>
    <lineage>
        <taxon>Eukaryota</taxon>
        <taxon>Fungi</taxon>
        <taxon>Dikarya</taxon>
        <taxon>Basidiomycota</taxon>
        <taxon>Agaricomycotina</taxon>
        <taxon>Agaricomycetes</taxon>
        <taxon>Agaricomycetidae</taxon>
        <taxon>Agaricales</taxon>
        <taxon>Marasmiineae</taxon>
        <taxon>Omphalotaceae</taxon>
        <taxon>Gymnopus</taxon>
    </lineage>
</organism>
<dbReference type="GO" id="GO:0005737">
    <property type="term" value="C:cytoplasm"/>
    <property type="evidence" value="ECO:0007669"/>
    <property type="project" value="TreeGrafter"/>
</dbReference>
<dbReference type="Pfam" id="PF12799">
    <property type="entry name" value="LRR_4"/>
    <property type="match status" value="1"/>
</dbReference>
<evidence type="ECO:0000259" key="16">
    <source>
        <dbReference type="PROSITE" id="PS51746"/>
    </source>
</evidence>
<dbReference type="Pfam" id="PF00560">
    <property type="entry name" value="LRR_1"/>
    <property type="match status" value="1"/>
</dbReference>
<dbReference type="SUPFAM" id="SSF52075">
    <property type="entry name" value="Outer arm dynein light chain 1"/>
    <property type="match status" value="2"/>
</dbReference>
<reference evidence="17" key="1">
    <citation type="journal article" date="2019" name="Environ. Microbiol.">
        <title>Fungal ecological strategies reflected in gene transcription - a case study of two litter decomposers.</title>
        <authorList>
            <person name="Barbi F."/>
            <person name="Kohler A."/>
            <person name="Barry K."/>
            <person name="Baskaran P."/>
            <person name="Daum C."/>
            <person name="Fauchery L."/>
            <person name="Ihrmark K."/>
            <person name="Kuo A."/>
            <person name="LaButti K."/>
            <person name="Lipzen A."/>
            <person name="Morin E."/>
            <person name="Grigoriev I.V."/>
            <person name="Henrissat B."/>
            <person name="Lindahl B."/>
            <person name="Martin F."/>
        </authorList>
    </citation>
    <scope>NUCLEOTIDE SEQUENCE</scope>
    <source>
        <strain evidence="17">JB14</strain>
    </source>
</reference>
<dbReference type="SUPFAM" id="SSF52058">
    <property type="entry name" value="L domain-like"/>
    <property type="match status" value="1"/>
</dbReference>
<evidence type="ECO:0000256" key="11">
    <source>
        <dbReference type="ARBA" id="ARBA00032597"/>
    </source>
</evidence>
<evidence type="ECO:0000256" key="2">
    <source>
        <dbReference type="ARBA" id="ARBA00005381"/>
    </source>
</evidence>
<proteinExistence type="inferred from homology"/>
<keyword evidence="5" id="KW-0433">Leucine-rich repeat</keyword>
<dbReference type="InterPro" id="IPR029787">
    <property type="entry name" value="Nucleotide_cyclase"/>
</dbReference>
<dbReference type="CDD" id="cd07302">
    <property type="entry name" value="CHD"/>
    <property type="match status" value="1"/>
</dbReference>
<evidence type="ECO:0000256" key="3">
    <source>
        <dbReference type="ARBA" id="ARBA00012201"/>
    </source>
</evidence>
<dbReference type="InterPro" id="IPR036457">
    <property type="entry name" value="PPM-type-like_dom_sf"/>
</dbReference>
<dbReference type="SUPFAM" id="SSF81606">
    <property type="entry name" value="PP2C-like"/>
    <property type="match status" value="1"/>
</dbReference>
<evidence type="ECO:0000256" key="6">
    <source>
        <dbReference type="ARBA" id="ARBA00022723"/>
    </source>
</evidence>
<dbReference type="SMART" id="SM00044">
    <property type="entry name" value="CYCc"/>
    <property type="match status" value="1"/>
</dbReference>
<dbReference type="PANTHER" id="PTHR48051:SF1">
    <property type="entry name" value="RAS SUPPRESSOR PROTEIN 1"/>
    <property type="match status" value="1"/>
</dbReference>
<evidence type="ECO:0000256" key="1">
    <source>
        <dbReference type="ARBA" id="ARBA00001593"/>
    </source>
</evidence>
<dbReference type="InterPro" id="IPR055071">
    <property type="entry name" value="RA_PHLPP-like"/>
</dbReference>
<evidence type="ECO:0000256" key="13">
    <source>
        <dbReference type="SAM" id="MobiDB-lite"/>
    </source>
</evidence>
<dbReference type="OrthoDB" id="2021138at2759"/>
<dbReference type="PANTHER" id="PTHR48051">
    <property type="match status" value="1"/>
</dbReference>
<dbReference type="GO" id="GO:0035556">
    <property type="term" value="P:intracellular signal transduction"/>
    <property type="evidence" value="ECO:0007669"/>
    <property type="project" value="InterPro"/>
</dbReference>
<dbReference type="Gene3D" id="3.30.70.1230">
    <property type="entry name" value="Nucleotide cyclase"/>
    <property type="match status" value="1"/>
</dbReference>
<evidence type="ECO:0000256" key="7">
    <source>
        <dbReference type="ARBA" id="ARBA00022737"/>
    </source>
</evidence>
<comment type="catalytic activity">
    <reaction evidence="1">
        <text>ATP = 3',5'-cyclic AMP + diphosphate</text>
        <dbReference type="Rhea" id="RHEA:15389"/>
        <dbReference type="ChEBI" id="CHEBI:30616"/>
        <dbReference type="ChEBI" id="CHEBI:33019"/>
        <dbReference type="ChEBI" id="CHEBI:58165"/>
        <dbReference type="EC" id="4.6.1.1"/>
    </reaction>
</comment>
<dbReference type="EMBL" id="ML769457">
    <property type="protein sequence ID" value="KAE9400390.1"/>
    <property type="molecule type" value="Genomic_DNA"/>
</dbReference>
<dbReference type="Pfam" id="PF13855">
    <property type="entry name" value="LRR_8"/>
    <property type="match status" value="2"/>
</dbReference>
<dbReference type="GO" id="GO:0006171">
    <property type="term" value="P:cAMP biosynthetic process"/>
    <property type="evidence" value="ECO:0007669"/>
    <property type="project" value="UniProtKB-KW"/>
</dbReference>
<keyword evidence="7" id="KW-0677">Repeat</keyword>
<dbReference type="Gene3D" id="3.60.40.10">
    <property type="entry name" value="PPM-type phosphatase domain"/>
    <property type="match status" value="1"/>
</dbReference>
<dbReference type="Proteomes" id="UP000799118">
    <property type="component" value="Unassembled WGS sequence"/>
</dbReference>
<dbReference type="InterPro" id="IPR003591">
    <property type="entry name" value="Leu-rich_rpt_typical-subtyp"/>
</dbReference>
<dbReference type="GO" id="GO:0004016">
    <property type="term" value="F:adenylate cyclase activity"/>
    <property type="evidence" value="ECO:0007669"/>
    <property type="project" value="UniProtKB-EC"/>
</dbReference>
<dbReference type="Pfam" id="PF00481">
    <property type="entry name" value="PP2C"/>
    <property type="match status" value="1"/>
</dbReference>
<keyword evidence="18" id="KW-1185">Reference proteome</keyword>
<keyword evidence="9" id="KW-0115">cAMP biosynthesis</keyword>
<dbReference type="InterPro" id="IPR032675">
    <property type="entry name" value="LRR_dom_sf"/>
</dbReference>
<keyword evidence="6" id="KW-0479">Metal-binding</keyword>
<dbReference type="SMART" id="SM00365">
    <property type="entry name" value="LRR_SD22"/>
    <property type="match status" value="7"/>
</dbReference>
<keyword evidence="10" id="KW-0456">Lyase</keyword>
<dbReference type="SMART" id="SM00364">
    <property type="entry name" value="LRR_BAC"/>
    <property type="match status" value="12"/>
</dbReference>
<feature type="domain" description="Guanylate cyclase" evidence="14">
    <location>
        <begin position="1115"/>
        <end position="1251"/>
    </location>
</feature>
<dbReference type="Pfam" id="PF23010">
    <property type="entry name" value="RA_3"/>
    <property type="match status" value="1"/>
</dbReference>
<accession>A0A6A4HRL6</accession>
<feature type="region of interest" description="Disordered" evidence="13">
    <location>
        <begin position="1"/>
        <end position="21"/>
    </location>
</feature>
<dbReference type="CDD" id="cd17214">
    <property type="entry name" value="RA_CYR1_like"/>
    <property type="match status" value="1"/>
</dbReference>
<evidence type="ECO:0000256" key="8">
    <source>
        <dbReference type="ARBA" id="ARBA00022842"/>
    </source>
</evidence>
<comment type="similarity">
    <text evidence="2">Belongs to the adenylyl cyclase class-3 family.</text>
</comment>
<evidence type="ECO:0000259" key="14">
    <source>
        <dbReference type="PROSITE" id="PS50125"/>
    </source>
</evidence>
<evidence type="ECO:0000256" key="4">
    <source>
        <dbReference type="ARBA" id="ARBA00021420"/>
    </source>
</evidence>
<dbReference type="InterPro" id="IPR050216">
    <property type="entry name" value="LRR_domain-containing"/>
</dbReference>
<name>A0A6A4HRL6_9AGAR</name>
<evidence type="ECO:0000256" key="5">
    <source>
        <dbReference type="ARBA" id="ARBA00022614"/>
    </source>
</evidence>